<gene>
    <name evidence="2" type="ORF">HWQ67_08110</name>
</gene>
<dbReference type="InterPro" id="IPR001304">
    <property type="entry name" value="C-type_lectin-like"/>
</dbReference>
<dbReference type="InterPro" id="IPR044060">
    <property type="entry name" value="Bacterial_rp_domain"/>
</dbReference>
<dbReference type="Proteomes" id="UP001196980">
    <property type="component" value="Unassembled WGS sequence"/>
</dbReference>
<keyword evidence="3" id="KW-1185">Reference proteome</keyword>
<protein>
    <submittedName>
        <fullName evidence="2">VCBS repeat-containing protein</fullName>
    </submittedName>
</protein>
<comment type="caution">
    <text evidence="2">The sequence shown here is derived from an EMBL/GenBank/DDBJ whole genome shotgun (WGS) entry which is preliminary data.</text>
</comment>
<evidence type="ECO:0000313" key="2">
    <source>
        <dbReference type="EMBL" id="MBV6341547.1"/>
    </source>
</evidence>
<dbReference type="PANTHER" id="PTHR46580">
    <property type="entry name" value="SENSOR KINASE-RELATED"/>
    <property type="match status" value="1"/>
</dbReference>
<proteinExistence type="predicted"/>
<accession>A0ABS6RY27</accession>
<dbReference type="PANTHER" id="PTHR46580:SF2">
    <property type="entry name" value="MAM DOMAIN-CONTAINING PROTEIN"/>
    <property type="match status" value="1"/>
</dbReference>
<organism evidence="2 3">
    <name type="scientific">Candidatus Magnetobacterium casense</name>
    <dbReference type="NCBI Taxonomy" id="1455061"/>
    <lineage>
        <taxon>Bacteria</taxon>
        <taxon>Pseudomonadati</taxon>
        <taxon>Nitrospirota</taxon>
        <taxon>Thermodesulfovibrionia</taxon>
        <taxon>Thermodesulfovibrionales</taxon>
        <taxon>Candidatus Magnetobacteriaceae</taxon>
        <taxon>Candidatus Magnetobacterium</taxon>
    </lineage>
</organism>
<dbReference type="EMBL" id="JABXWD010000120">
    <property type="protein sequence ID" value="MBV6341547.1"/>
    <property type="molecule type" value="Genomic_DNA"/>
</dbReference>
<feature type="domain" description="C-type lectin" evidence="1">
    <location>
        <begin position="24"/>
        <end position="95"/>
    </location>
</feature>
<dbReference type="Pfam" id="PF18998">
    <property type="entry name" value="Flg_new_2"/>
    <property type="match status" value="1"/>
</dbReference>
<dbReference type="Pfam" id="PF00059">
    <property type="entry name" value="Lectin_C"/>
    <property type="match status" value="1"/>
</dbReference>
<evidence type="ECO:0000313" key="3">
    <source>
        <dbReference type="Proteomes" id="UP001196980"/>
    </source>
</evidence>
<reference evidence="2 3" key="1">
    <citation type="journal article" date="2020" name="J Geophys Res Biogeosci">
        <title>Magnetotaxis as an Adaptation to Enable Bacterial Shuttling of Microbial Sulfur and Sulfur Cycling Across Aquatic Oxic#Anoxic Interfaces.</title>
        <authorList>
            <person name="Li J."/>
            <person name="Liu P."/>
            <person name="Wang J."/>
            <person name="Roberts A.P."/>
            <person name="Pan Y."/>
        </authorList>
    </citation>
    <scope>NUCLEOTIDE SEQUENCE [LARGE SCALE GENOMIC DNA]</scope>
    <source>
        <strain evidence="2 3">MYR-1_YQ</strain>
    </source>
</reference>
<dbReference type="Pfam" id="PF13517">
    <property type="entry name" value="FG-GAP_3"/>
    <property type="match status" value="1"/>
</dbReference>
<name>A0ABS6RY27_9BACT</name>
<evidence type="ECO:0000259" key="1">
    <source>
        <dbReference type="PROSITE" id="PS50041"/>
    </source>
</evidence>
<dbReference type="PROSITE" id="PS50041">
    <property type="entry name" value="C_TYPE_LECTIN_2"/>
    <property type="match status" value="1"/>
</dbReference>
<dbReference type="InterPro" id="IPR013517">
    <property type="entry name" value="FG-GAP"/>
</dbReference>
<sequence>MLKFIFRKLEDNLFSVTPNDKFCWLGATDAESEGTWKWVTNEKLEFTNWDSYQPDNYQGNENCLEYWPPKTQWNSGTEWKWNDSDCSNSKVSLCEWESPLPSQYTLTVTKSGNGSGSVTSADGKINCGSTCSASYNTGTTVTLTATADSGSTFGTWTGCDTTNANTCTVNVTSSKSVTVTFTSGCTSTTRGLKYDFNGDGIDDILWHNKTTGMVYIYLMKEDGTVLTHGTPGTVDNLTWKIEGVGDFNGDGKADILWQNSKSGQVGIWLMDGASASGKGSPITMSDLNWHIKKVGDFNKDGKYDIVWHNMTSGLLVVWFMDGMEIADKKVIGLVPMSDWDIIK</sequence>